<dbReference type="RefSeq" id="WP_069962160.1">
    <property type="nucleotide sequence ID" value="NZ_CP016094.1"/>
</dbReference>
<proteinExistence type="predicted"/>
<accession>A0A1D8AVR0</accession>
<organism evidence="1 2">
    <name type="scientific">Lacunisphaera limnophila</name>
    <dbReference type="NCBI Taxonomy" id="1838286"/>
    <lineage>
        <taxon>Bacteria</taxon>
        <taxon>Pseudomonadati</taxon>
        <taxon>Verrucomicrobiota</taxon>
        <taxon>Opitutia</taxon>
        <taxon>Opitutales</taxon>
        <taxon>Opitutaceae</taxon>
        <taxon>Lacunisphaera</taxon>
    </lineage>
</organism>
<evidence type="ECO:0000313" key="1">
    <source>
        <dbReference type="EMBL" id="AOS44961.1"/>
    </source>
</evidence>
<dbReference type="EMBL" id="CP016094">
    <property type="protein sequence ID" value="AOS44961.1"/>
    <property type="molecule type" value="Genomic_DNA"/>
</dbReference>
<protein>
    <submittedName>
        <fullName evidence="1">Uncharacterized protein</fullName>
    </submittedName>
</protein>
<dbReference type="SUPFAM" id="SSF53756">
    <property type="entry name" value="UDP-Glycosyltransferase/glycogen phosphorylase"/>
    <property type="match status" value="1"/>
</dbReference>
<evidence type="ECO:0000313" key="2">
    <source>
        <dbReference type="Proteomes" id="UP000095228"/>
    </source>
</evidence>
<dbReference type="AlphaFoldDB" id="A0A1D8AVR0"/>
<dbReference type="Proteomes" id="UP000095228">
    <property type="component" value="Chromosome"/>
</dbReference>
<sequence>MQASARCFHQLEWPHPGSRLAGPVVWLRGWVVGRPGHDFTDVRVRHDGGTHLGILGLPRTDLAAHFSSPRAWLPAEYVVGVPVRDGPVTLTVEAMDAFGAWIELHRIDLTIAPDGLPAPRTEGRLETSPDGTWTVRDAHHPFHGHLDEPGGTPALRHGRAPVFGWLLDATRPLAAVLATTDGLVFNHLEHSLTDDALAAKVPHLPAARHGRLRGPVDYPATLTVPACLRVYALSPDGTATLCFAQRLSPAGTRPPDKLIDVSRPSYPVLPDRPLLPLPSGRPRRLLLVVRSLWPNDETLRALDLARHLTASHRWAARVVSAEDGPLRQDFEQAGAESLVVSPAPLFAAADETALKNALHDLHRQIWWGHLDAVAVFDPVCGWAITLARQQGIPVLFDCQSDEPLAPDPTALPAVQALLRTSWLAATALCFGSVTAARAQLGQLKDRPAEIITPWHSPELPVPTPASRVAFAPLRTVDWLARYHPAVAACWTFRQGPAGRVDDERLARLDDALPPTRVERTADWSVAGVALCLGPLFGRGPLRPLIDAAAAGIPVVAPRLPLTAELFRDSRLPLVDEANPPALAHALLAWETLPASFAAEAAAFAPLFRARHDPAQLLARWERLLARVAATRG</sequence>
<name>A0A1D8AVR0_9BACT</name>
<dbReference type="KEGG" id="obg:Verru16b_02030"/>
<reference evidence="1 2" key="1">
    <citation type="submission" date="2016-06" db="EMBL/GenBank/DDBJ databases">
        <title>Three novel species with peptidoglycan cell walls form the new genus Lacunisphaera gen. nov. in the family Opitutaceae of the verrucomicrobial subdivision 4.</title>
        <authorList>
            <person name="Rast P."/>
            <person name="Gloeckner I."/>
            <person name="Jogler M."/>
            <person name="Boedeker C."/>
            <person name="Jeske O."/>
            <person name="Wiegand S."/>
            <person name="Reinhardt R."/>
            <person name="Schumann P."/>
            <person name="Rohde M."/>
            <person name="Spring S."/>
            <person name="Gloeckner F.O."/>
            <person name="Jogler C."/>
        </authorList>
    </citation>
    <scope>NUCLEOTIDE SEQUENCE [LARGE SCALE GENOMIC DNA]</scope>
    <source>
        <strain evidence="1 2">IG16b</strain>
    </source>
</reference>
<keyword evidence="2" id="KW-1185">Reference proteome</keyword>
<gene>
    <name evidence="1" type="ORF">Verru16b_02030</name>
</gene>
<dbReference type="STRING" id="1838286.Verru16b_02030"/>
<dbReference type="OrthoDB" id="9817173at2"/>